<organism evidence="1 2">
    <name type="scientific">Leadbetterella byssophila (strain DSM 17132 / JCM 16389 / KACC 11308 / NBRC 106382 / 4M15)</name>
    <dbReference type="NCBI Taxonomy" id="649349"/>
    <lineage>
        <taxon>Bacteria</taxon>
        <taxon>Pseudomonadati</taxon>
        <taxon>Bacteroidota</taxon>
        <taxon>Cytophagia</taxon>
        <taxon>Cytophagales</taxon>
        <taxon>Leadbetterellaceae</taxon>
        <taxon>Leadbetterella</taxon>
    </lineage>
</organism>
<name>E4RWU0_LEAB4</name>
<evidence type="ECO:0008006" key="3">
    <source>
        <dbReference type="Google" id="ProtNLM"/>
    </source>
</evidence>
<dbReference type="Proteomes" id="UP000007435">
    <property type="component" value="Chromosome"/>
</dbReference>
<dbReference type="STRING" id="649349.Lbys_0485"/>
<dbReference type="KEGG" id="lby:Lbys_0485"/>
<sequence length="362" mass="42636">MEKIILTRKIQLVIPCKDREILKSYYDRLYEFQRHTCKAANLIHTHLFIQDRWKEMVYLAEDAKISLADHKKKEGGVLNTSRMNSTYRQLSAHFLKVLPSNTMSNLNQAVYRTYQANRDLYWRGEKSLPNYRRDIPIPFSSREMRWEEAGDGKNFLLYLFRIPFKTYLGRDRSELKSLLKKIVKGEIALRQSALQIKNNKIYLLASVEVEKAKHSLDKTLIAEVALSLEYPLVIKIGKDEFQIGSKEEFLYRRLSIQAARRRLQQACAYRSGGKGKEERYKCLKHYKEKEKNYIEEKLHLYSRRLIDYCVKAGAGTILLVNQSYKEELAKEDPMLLRNWSYYGLKEKIAYKAKMAGIHVLVE</sequence>
<accession>E4RWU0</accession>
<protein>
    <recommendedName>
        <fullName evidence="3">Transposase</fullName>
    </recommendedName>
</protein>
<evidence type="ECO:0000313" key="2">
    <source>
        <dbReference type="Proteomes" id="UP000007435"/>
    </source>
</evidence>
<proteinExistence type="predicted"/>
<dbReference type="AlphaFoldDB" id="E4RWU0"/>
<dbReference type="OrthoDB" id="1404787at2"/>
<reference key="1">
    <citation type="submission" date="2010-11" db="EMBL/GenBank/DDBJ databases">
        <title>The complete genome of Leadbetterella byssophila DSM 17132.</title>
        <authorList>
            <consortium name="US DOE Joint Genome Institute (JGI-PGF)"/>
            <person name="Lucas S."/>
            <person name="Copeland A."/>
            <person name="Lapidus A."/>
            <person name="Glavina del Rio T."/>
            <person name="Dalin E."/>
            <person name="Tice H."/>
            <person name="Bruce D."/>
            <person name="Goodwin L."/>
            <person name="Pitluck S."/>
            <person name="Kyrpides N."/>
            <person name="Mavromatis K."/>
            <person name="Ivanova N."/>
            <person name="Teshima H."/>
            <person name="Brettin T."/>
            <person name="Detter J.C."/>
            <person name="Han C."/>
            <person name="Tapia R."/>
            <person name="Land M."/>
            <person name="Hauser L."/>
            <person name="Markowitz V."/>
            <person name="Cheng J.-F."/>
            <person name="Hugenholtz P."/>
            <person name="Woyke T."/>
            <person name="Wu D."/>
            <person name="Tindall B."/>
            <person name="Pomrenke H.G."/>
            <person name="Brambilla E."/>
            <person name="Klenk H.-P."/>
            <person name="Eisen J.A."/>
        </authorList>
    </citation>
    <scope>NUCLEOTIDE SEQUENCE [LARGE SCALE GENOMIC DNA]</scope>
    <source>
        <strain>DSM 17132</strain>
    </source>
</reference>
<dbReference type="HOGENOM" id="CLU_758161_0_0_10"/>
<dbReference type="EMBL" id="CP002305">
    <property type="protein sequence ID" value="ADQ16259.1"/>
    <property type="molecule type" value="Genomic_DNA"/>
</dbReference>
<dbReference type="eggNOG" id="COG0675">
    <property type="taxonomic scope" value="Bacteria"/>
</dbReference>
<gene>
    <name evidence="1" type="ordered locus">Lbys_0485</name>
</gene>
<keyword evidence="2" id="KW-1185">Reference proteome</keyword>
<dbReference type="RefSeq" id="WP_013407313.1">
    <property type="nucleotide sequence ID" value="NC_014655.1"/>
</dbReference>
<reference evidence="1 2" key="2">
    <citation type="journal article" date="2011" name="Stand. Genomic Sci.">
        <title>Complete genome sequence of Leadbetterella byssophila type strain (4M15).</title>
        <authorList>
            <person name="Abt B."/>
            <person name="Teshima H."/>
            <person name="Lucas S."/>
            <person name="Lapidus A."/>
            <person name="Del Rio T.G."/>
            <person name="Nolan M."/>
            <person name="Tice H."/>
            <person name="Cheng J.F."/>
            <person name="Pitluck S."/>
            <person name="Liolios K."/>
            <person name="Pagani I."/>
            <person name="Ivanova N."/>
            <person name="Mavromatis K."/>
            <person name="Pati A."/>
            <person name="Tapia R."/>
            <person name="Han C."/>
            <person name="Goodwin L."/>
            <person name="Chen A."/>
            <person name="Palaniappan K."/>
            <person name="Land M."/>
            <person name="Hauser L."/>
            <person name="Chang Y.J."/>
            <person name="Jeffries C.D."/>
            <person name="Rohde M."/>
            <person name="Goker M."/>
            <person name="Tindall B.J."/>
            <person name="Detter J.C."/>
            <person name="Woyke T."/>
            <person name="Bristow J."/>
            <person name="Eisen J.A."/>
            <person name="Markowitz V."/>
            <person name="Hugenholtz P."/>
            <person name="Klenk H.P."/>
            <person name="Kyrpides N.C."/>
        </authorList>
    </citation>
    <scope>NUCLEOTIDE SEQUENCE [LARGE SCALE GENOMIC DNA]</scope>
    <source>
        <strain evidence="2">DSM 17132 / JCM 16389 / KACC 11308 / NBRC 106382 / 4M15</strain>
    </source>
</reference>
<evidence type="ECO:0000313" key="1">
    <source>
        <dbReference type="EMBL" id="ADQ16259.1"/>
    </source>
</evidence>